<keyword evidence="2" id="KW-0758">Storage protein</keyword>
<reference evidence="7 8" key="1">
    <citation type="submission" date="2021-06" db="EMBL/GenBank/DDBJ databases">
        <authorList>
            <person name="Palmer J.M."/>
        </authorList>
    </citation>
    <scope>NUCLEOTIDE SEQUENCE [LARGE SCALE GENOMIC DNA]</scope>
    <source>
        <strain evidence="7 8">XC_2019</strain>
        <tissue evidence="7">Muscle</tissue>
    </source>
</reference>
<dbReference type="SUPFAM" id="SSF56968">
    <property type="entry name" value="Lipovitellin-phosvitin complex, beta-sheet shell regions"/>
    <property type="match status" value="1"/>
</dbReference>
<dbReference type="SMART" id="SM00638">
    <property type="entry name" value="LPD_N"/>
    <property type="match status" value="1"/>
</dbReference>
<keyword evidence="4" id="KW-1015">Disulfide bond</keyword>
<comment type="caution">
    <text evidence="4">Lacks conserved residue(s) required for the propagation of feature annotation.</text>
</comment>
<sequence length="262" mass="29591">MKAVVLALTLAFVAGQSPNFAPEFAADKTYVYKYEAFILGGLPEEGLARAGLKISTKLLISEADKNIYMLKLVEPELFEYSGIWPKDPAVPATKLTEALAPQFQIPIKFEYTDGVVGKIFAPEGISTLVLNIHRGILNILQLNIKKTHKVYDLQEIGTQGVCKTLYFISEDARIENILLTKTRDLNNCQERLMKDIGLAYTEKCEKCQEKDPIPSIKAEYRHRGSLKYEFSNELLQTPLQLIKITNAQTQVWFSLFLTKVQN</sequence>
<dbReference type="Pfam" id="PF01347">
    <property type="entry name" value="Vitellogenin_N"/>
    <property type="match status" value="1"/>
</dbReference>
<dbReference type="InterPro" id="IPR015819">
    <property type="entry name" value="Lipid_transp_b-sht_shell"/>
</dbReference>
<dbReference type="Gene3D" id="2.30.230.10">
    <property type="entry name" value="Lipovitellin, beta-sheet shell regions, chain A"/>
    <property type="match status" value="1"/>
</dbReference>
<dbReference type="PANTHER" id="PTHR23345:SF9">
    <property type="entry name" value="VITELLOGENIN-RELATED"/>
    <property type="match status" value="1"/>
</dbReference>
<dbReference type="InterPro" id="IPR050733">
    <property type="entry name" value="Vitellogenin/Apolipophorin"/>
</dbReference>
<proteinExistence type="predicted"/>
<evidence type="ECO:0000313" key="7">
    <source>
        <dbReference type="EMBL" id="MEQ2219119.1"/>
    </source>
</evidence>
<feature type="disulfide bond" evidence="4">
    <location>
        <begin position="204"/>
        <end position="207"/>
    </location>
</feature>
<name>A0ABV0SFQ4_9TELE</name>
<feature type="chain" id="PRO_5046513813" evidence="5">
    <location>
        <begin position="16"/>
        <end position="262"/>
    </location>
</feature>
<dbReference type="InterPro" id="IPR001747">
    <property type="entry name" value="Vitellogenin_N"/>
</dbReference>
<evidence type="ECO:0000259" key="6">
    <source>
        <dbReference type="PROSITE" id="PS51211"/>
    </source>
</evidence>
<organism evidence="7 8">
    <name type="scientific">Xenoophorus captivus</name>
    <dbReference type="NCBI Taxonomy" id="1517983"/>
    <lineage>
        <taxon>Eukaryota</taxon>
        <taxon>Metazoa</taxon>
        <taxon>Chordata</taxon>
        <taxon>Craniata</taxon>
        <taxon>Vertebrata</taxon>
        <taxon>Euteleostomi</taxon>
        <taxon>Actinopterygii</taxon>
        <taxon>Neopterygii</taxon>
        <taxon>Teleostei</taxon>
        <taxon>Neoteleostei</taxon>
        <taxon>Acanthomorphata</taxon>
        <taxon>Ovalentaria</taxon>
        <taxon>Atherinomorphae</taxon>
        <taxon>Cyprinodontiformes</taxon>
        <taxon>Goodeidae</taxon>
        <taxon>Xenoophorus</taxon>
    </lineage>
</organism>
<protein>
    <submittedName>
        <fullName evidence="7">Vitellogenin</fullName>
    </submittedName>
</protein>
<feature type="disulfide bond" evidence="4">
    <location>
        <begin position="162"/>
        <end position="188"/>
    </location>
</feature>
<evidence type="ECO:0000313" key="8">
    <source>
        <dbReference type="Proteomes" id="UP001434883"/>
    </source>
</evidence>
<dbReference type="PROSITE" id="PS51211">
    <property type="entry name" value="VITELLOGENIN"/>
    <property type="match status" value="1"/>
</dbReference>
<evidence type="ECO:0000256" key="2">
    <source>
        <dbReference type="ARBA" id="ARBA00022761"/>
    </source>
</evidence>
<keyword evidence="3" id="KW-0325">Glycoprotein</keyword>
<evidence type="ECO:0000256" key="3">
    <source>
        <dbReference type="ARBA" id="ARBA00023180"/>
    </source>
</evidence>
<keyword evidence="8" id="KW-1185">Reference proteome</keyword>
<gene>
    <name evidence="7" type="primary">VTG1</name>
    <name evidence="7" type="ORF">XENOCAPTIV_012866</name>
</gene>
<dbReference type="PANTHER" id="PTHR23345">
    <property type="entry name" value="VITELLOGENIN-RELATED"/>
    <property type="match status" value="1"/>
</dbReference>
<feature type="domain" description="Vitellogenin" evidence="6">
    <location>
        <begin position="24"/>
        <end position="262"/>
    </location>
</feature>
<comment type="caution">
    <text evidence="7">The sequence shown here is derived from an EMBL/GenBank/DDBJ whole genome shotgun (WGS) entry which is preliminary data.</text>
</comment>
<evidence type="ECO:0000256" key="4">
    <source>
        <dbReference type="PROSITE-ProRule" id="PRU00557"/>
    </source>
</evidence>
<dbReference type="Proteomes" id="UP001434883">
    <property type="component" value="Unassembled WGS sequence"/>
</dbReference>
<keyword evidence="1 5" id="KW-0732">Signal</keyword>
<feature type="signal peptide" evidence="5">
    <location>
        <begin position="1"/>
        <end position="15"/>
    </location>
</feature>
<evidence type="ECO:0000256" key="1">
    <source>
        <dbReference type="ARBA" id="ARBA00022729"/>
    </source>
</evidence>
<accession>A0ABV0SFQ4</accession>
<evidence type="ECO:0000256" key="5">
    <source>
        <dbReference type="SAM" id="SignalP"/>
    </source>
</evidence>
<dbReference type="InterPro" id="IPR015816">
    <property type="entry name" value="Vitellinogen_b-sht_N"/>
</dbReference>
<dbReference type="EMBL" id="JAHRIN010078316">
    <property type="protein sequence ID" value="MEQ2219119.1"/>
    <property type="molecule type" value="Genomic_DNA"/>
</dbReference>